<dbReference type="eggNOG" id="COG2273">
    <property type="taxonomic scope" value="Bacteria"/>
</dbReference>
<keyword evidence="3" id="KW-1185">Reference proteome</keyword>
<keyword evidence="1" id="KW-0812">Transmembrane</keyword>
<evidence type="ECO:0000313" key="2">
    <source>
        <dbReference type="EMBL" id="EAQ13234.1"/>
    </source>
</evidence>
<feature type="transmembrane region" description="Helical" evidence="1">
    <location>
        <begin position="139"/>
        <end position="156"/>
    </location>
</feature>
<feature type="transmembrane region" description="Helical" evidence="1">
    <location>
        <begin position="412"/>
        <end position="431"/>
    </location>
</feature>
<reference evidence="2 3" key="1">
    <citation type="journal article" date="2010" name="J. Bacteriol.">
        <title>Genome sequences of Pelagibaca bermudensis HTCC2601T and Maritimibacter alkaliphilus HTCC2654T, the type strains of two marine Roseobacter genera.</title>
        <authorList>
            <person name="Thrash J.C."/>
            <person name="Cho J.C."/>
            <person name="Ferriera S."/>
            <person name="Johnson J."/>
            <person name="Vergin K.L."/>
            <person name="Giovannoni S.J."/>
        </authorList>
    </citation>
    <scope>NUCLEOTIDE SEQUENCE [LARGE SCALE GENOMIC DNA]</scope>
    <source>
        <strain evidence="2 3">HTCC2654</strain>
    </source>
</reference>
<feature type="transmembrane region" description="Helical" evidence="1">
    <location>
        <begin position="269"/>
        <end position="287"/>
    </location>
</feature>
<dbReference type="HOGENOM" id="CLU_044979_1_0_5"/>
<proteinExistence type="predicted"/>
<sequence length="467" mass="50139">MQFVPSTLIAVFAIVALVGLGMQRGLWAFMVLAPFGAAAAFNLPALGGATIGVLDLGAVTLFCMVLLTRGMMSSLLGTFRPFGPGFWLACAIVVAGISAIFYPVLFAGQTEVFGIARQEGEGRIARYPLGFSTGNITQLFRLVLDFFTFAALATAFRRQSEVRPVLTALAVATTVNFTLGWLDVATAKFGLTALMEWLRSANYSMHITDTMAGMKRMIGGFPEASTFGYFSLGLFGFWLQYWLLAPGSRLSRWMLALATISVIRSTSSAAYLALVVFLVTFGLYLILRNLRAEASRRSIVLVFGGLIMGWVLVIAIAASYELVQPVTDFLDRALFNKMDSDSGVERMSWNTQAMQNFYDTYGLGAGVGAVRASNWLIACLASVGVIGTFFFLAFLASLGMAPSRPGWDPRAVVVRSLKAGCLAMLCAALLTHPTPDFGVFFFALAGLIAGLSRALALESRPAGATTT</sequence>
<feature type="transmembrane region" description="Helical" evidence="1">
    <location>
        <begin position="84"/>
        <end position="105"/>
    </location>
</feature>
<organism evidence="2 3">
    <name type="scientific">Maritimibacter alkaliphilus HTCC2654</name>
    <dbReference type="NCBI Taxonomy" id="314271"/>
    <lineage>
        <taxon>Bacteria</taxon>
        <taxon>Pseudomonadati</taxon>
        <taxon>Pseudomonadota</taxon>
        <taxon>Alphaproteobacteria</taxon>
        <taxon>Rhodobacterales</taxon>
        <taxon>Roseobacteraceae</taxon>
        <taxon>Maritimibacter</taxon>
    </lineage>
</organism>
<evidence type="ECO:0000256" key="1">
    <source>
        <dbReference type="SAM" id="Phobius"/>
    </source>
</evidence>
<feature type="transmembrane region" description="Helical" evidence="1">
    <location>
        <begin position="224"/>
        <end position="244"/>
    </location>
</feature>
<accession>A3VE96</accession>
<keyword evidence="1" id="KW-1133">Transmembrane helix</keyword>
<evidence type="ECO:0000313" key="3">
    <source>
        <dbReference type="Proteomes" id="UP000002931"/>
    </source>
</evidence>
<feature type="transmembrane region" description="Helical" evidence="1">
    <location>
        <begin position="299"/>
        <end position="320"/>
    </location>
</feature>
<dbReference type="AlphaFoldDB" id="A3VE96"/>
<comment type="caution">
    <text evidence="2">The sequence shown here is derived from an EMBL/GenBank/DDBJ whole genome shotgun (WGS) entry which is preliminary data.</text>
</comment>
<feature type="transmembrane region" description="Helical" evidence="1">
    <location>
        <begin position="49"/>
        <end position="72"/>
    </location>
</feature>
<keyword evidence="1" id="KW-0472">Membrane</keyword>
<feature type="transmembrane region" description="Helical" evidence="1">
    <location>
        <begin position="375"/>
        <end position="400"/>
    </location>
</feature>
<dbReference type="STRING" id="314271.RB2654_09199"/>
<dbReference type="Proteomes" id="UP000002931">
    <property type="component" value="Unassembled WGS sequence"/>
</dbReference>
<dbReference type="EMBL" id="AAMT01000005">
    <property type="protein sequence ID" value="EAQ13234.1"/>
    <property type="molecule type" value="Genomic_DNA"/>
</dbReference>
<name>A3VE96_9RHOB</name>
<feature type="transmembrane region" description="Helical" evidence="1">
    <location>
        <begin position="437"/>
        <end position="456"/>
    </location>
</feature>
<protein>
    <submittedName>
        <fullName evidence="2">Uncharacterized protein</fullName>
    </submittedName>
</protein>
<gene>
    <name evidence="2" type="ORF">RB2654_09199</name>
</gene>